<feature type="domain" description="HTH araC/xylS-type" evidence="4">
    <location>
        <begin position="203"/>
        <end position="272"/>
    </location>
</feature>
<keyword evidence="2" id="KW-0238">DNA-binding</keyword>
<dbReference type="InterPro" id="IPR009057">
    <property type="entry name" value="Homeodomain-like_sf"/>
</dbReference>
<evidence type="ECO:0000256" key="3">
    <source>
        <dbReference type="ARBA" id="ARBA00023163"/>
    </source>
</evidence>
<dbReference type="SUPFAM" id="SSF46689">
    <property type="entry name" value="Homeodomain-like"/>
    <property type="match status" value="1"/>
</dbReference>
<dbReference type="EMBL" id="JAATOP010000001">
    <property type="protein sequence ID" value="NIY70994.1"/>
    <property type="molecule type" value="Genomic_DNA"/>
</dbReference>
<evidence type="ECO:0000256" key="2">
    <source>
        <dbReference type="ARBA" id="ARBA00023125"/>
    </source>
</evidence>
<dbReference type="Pfam" id="PF12833">
    <property type="entry name" value="HTH_18"/>
    <property type="match status" value="1"/>
</dbReference>
<name>A0ABX0VST6_9RHOB</name>
<dbReference type="SMART" id="SM00342">
    <property type="entry name" value="HTH_ARAC"/>
    <property type="match status" value="1"/>
</dbReference>
<dbReference type="PANTHER" id="PTHR43280">
    <property type="entry name" value="ARAC-FAMILY TRANSCRIPTIONAL REGULATOR"/>
    <property type="match status" value="1"/>
</dbReference>
<dbReference type="PROSITE" id="PS00041">
    <property type="entry name" value="HTH_ARAC_FAMILY_1"/>
    <property type="match status" value="1"/>
</dbReference>
<sequence>MSVLLLKSDAVLPAGGHWALSRALLSKRKPKSLHQHDFYELIWVQNGKLRHHLEDRHEDLLEGSLLFVQPQHIHALQGRGEEAMAVSVSFSADLIASLLSRHPELNGRFFWANAPRPIRVLRDSRQMADLNRAAMLMERQSASSLAAEAFLLPLLSSLMAEQVPLPSEAPDWLMRACNAAKEPAIFRDGAAGFVRVTGRAHAHVSRTARHFLGQSPSEYINEIRMQHAARMLTGSGDSLAEIAADCGIPNLSHFHRLFLSYHKMTPAQFRRQFQTNAIQPA</sequence>
<dbReference type="PROSITE" id="PS01124">
    <property type="entry name" value="HTH_ARAC_FAMILY_2"/>
    <property type="match status" value="1"/>
</dbReference>
<organism evidence="5 6">
    <name type="scientific">Marivivens donghaensis</name>
    <dbReference type="NCBI Taxonomy" id="1699413"/>
    <lineage>
        <taxon>Bacteria</taxon>
        <taxon>Pseudomonadati</taxon>
        <taxon>Pseudomonadota</taxon>
        <taxon>Alphaproteobacteria</taxon>
        <taxon>Rhodobacterales</taxon>
        <taxon>Paracoccaceae</taxon>
        <taxon>Marivivens group</taxon>
        <taxon>Marivivens</taxon>
    </lineage>
</organism>
<dbReference type="Proteomes" id="UP000709466">
    <property type="component" value="Unassembled WGS sequence"/>
</dbReference>
<comment type="caution">
    <text evidence="5">The sequence shown here is derived from an EMBL/GenBank/DDBJ whole genome shotgun (WGS) entry which is preliminary data.</text>
</comment>
<dbReference type="PANTHER" id="PTHR43280:SF2">
    <property type="entry name" value="HTH-TYPE TRANSCRIPTIONAL REGULATOR EXSA"/>
    <property type="match status" value="1"/>
</dbReference>
<dbReference type="InterPro" id="IPR003313">
    <property type="entry name" value="AraC-bd"/>
</dbReference>
<gene>
    <name evidence="5" type="ORF">HCZ30_00925</name>
</gene>
<reference evidence="5 6" key="1">
    <citation type="submission" date="2020-03" db="EMBL/GenBank/DDBJ databases">
        <title>Bacterial isolates of synthetic phycosphere.</title>
        <authorList>
            <person name="Fu H."/>
            <person name="Moran M.A."/>
        </authorList>
    </citation>
    <scope>NUCLEOTIDE SEQUENCE [LARGE SCALE GENOMIC DNA]</scope>
    <source>
        <strain evidence="5 6">HF1</strain>
    </source>
</reference>
<keyword evidence="1" id="KW-0805">Transcription regulation</keyword>
<evidence type="ECO:0000313" key="5">
    <source>
        <dbReference type="EMBL" id="NIY70994.1"/>
    </source>
</evidence>
<protein>
    <submittedName>
        <fullName evidence="5">AraC family transcriptional regulator</fullName>
    </submittedName>
</protein>
<dbReference type="InterPro" id="IPR018062">
    <property type="entry name" value="HTH_AraC-typ_CS"/>
</dbReference>
<dbReference type="InterPro" id="IPR037923">
    <property type="entry name" value="HTH-like"/>
</dbReference>
<dbReference type="Gene3D" id="2.60.120.10">
    <property type="entry name" value="Jelly Rolls"/>
    <property type="match status" value="1"/>
</dbReference>
<dbReference type="Pfam" id="PF02311">
    <property type="entry name" value="AraC_binding"/>
    <property type="match status" value="1"/>
</dbReference>
<evidence type="ECO:0000259" key="4">
    <source>
        <dbReference type="PROSITE" id="PS01124"/>
    </source>
</evidence>
<dbReference type="RefSeq" id="WP_167635886.1">
    <property type="nucleotide sequence ID" value="NZ_JAATOP010000001.1"/>
</dbReference>
<evidence type="ECO:0000256" key="1">
    <source>
        <dbReference type="ARBA" id="ARBA00023015"/>
    </source>
</evidence>
<keyword evidence="3" id="KW-0804">Transcription</keyword>
<evidence type="ECO:0000313" key="6">
    <source>
        <dbReference type="Proteomes" id="UP000709466"/>
    </source>
</evidence>
<dbReference type="InterPro" id="IPR018060">
    <property type="entry name" value="HTH_AraC"/>
</dbReference>
<dbReference type="SUPFAM" id="SSF51215">
    <property type="entry name" value="Regulatory protein AraC"/>
    <property type="match status" value="1"/>
</dbReference>
<proteinExistence type="predicted"/>
<accession>A0ABX0VST6</accession>
<keyword evidence="6" id="KW-1185">Reference proteome</keyword>
<dbReference type="Gene3D" id="1.10.10.60">
    <property type="entry name" value="Homeodomain-like"/>
    <property type="match status" value="1"/>
</dbReference>
<dbReference type="InterPro" id="IPR014710">
    <property type="entry name" value="RmlC-like_jellyroll"/>
</dbReference>